<name>A0ABQ5KYY6_9EUKA</name>
<feature type="compositionally biased region" description="Basic and acidic residues" evidence="1">
    <location>
        <begin position="67"/>
        <end position="80"/>
    </location>
</feature>
<proteinExistence type="predicted"/>
<reference evidence="2" key="1">
    <citation type="submission" date="2022-03" db="EMBL/GenBank/DDBJ databases">
        <title>Draft genome sequence of Aduncisulcus paluster, a free-living microaerophilic Fornicata.</title>
        <authorList>
            <person name="Yuyama I."/>
            <person name="Kume K."/>
            <person name="Tamura T."/>
            <person name="Inagaki Y."/>
            <person name="Hashimoto T."/>
        </authorList>
    </citation>
    <scope>NUCLEOTIDE SEQUENCE</scope>
    <source>
        <strain evidence="2">NY0171</strain>
    </source>
</reference>
<evidence type="ECO:0000256" key="1">
    <source>
        <dbReference type="SAM" id="MobiDB-lite"/>
    </source>
</evidence>
<feature type="compositionally biased region" description="Polar residues" evidence="1">
    <location>
        <begin position="48"/>
        <end position="59"/>
    </location>
</feature>
<dbReference type="Proteomes" id="UP001057375">
    <property type="component" value="Unassembled WGS sequence"/>
</dbReference>
<evidence type="ECO:0000313" key="3">
    <source>
        <dbReference type="Proteomes" id="UP001057375"/>
    </source>
</evidence>
<dbReference type="EMBL" id="BQXS01011278">
    <property type="protein sequence ID" value="GKT36684.1"/>
    <property type="molecule type" value="Genomic_DNA"/>
</dbReference>
<feature type="region of interest" description="Disordered" evidence="1">
    <location>
        <begin position="41"/>
        <end position="81"/>
    </location>
</feature>
<protein>
    <submittedName>
        <fullName evidence="2">Uncharacterized protein</fullName>
    </submittedName>
</protein>
<gene>
    <name evidence="2" type="ORF">ADUPG1_009601</name>
</gene>
<feature type="compositionally biased region" description="Polar residues" evidence="1">
    <location>
        <begin position="339"/>
        <end position="352"/>
    </location>
</feature>
<evidence type="ECO:0000313" key="2">
    <source>
        <dbReference type="EMBL" id="GKT36684.1"/>
    </source>
</evidence>
<feature type="compositionally biased region" description="Basic and acidic residues" evidence="1">
    <location>
        <begin position="354"/>
        <end position="372"/>
    </location>
</feature>
<feature type="region of interest" description="Disordered" evidence="1">
    <location>
        <begin position="329"/>
        <end position="390"/>
    </location>
</feature>
<sequence length="518" mass="60367">MNKLDFVSDDGESSLIDSHHQLYKLQNEFLKQRAISAYSPDEKRMTHTLVNPVQPSLPRSKSPCPRKQRDPSYFSRKEDSSDGINQKYYHSFSCFQRFHQPQSRQGISIDVSDPKFKKPESYYINVIFSDAHHPIPQLPTTLELRLSHPIPRKPSAVRQMIADRSRREHQQFDSLTRNRHFAHCEVVRARKAAADSERQVQLRLHSDMSIARATARRDYFTLKKIKFARQELAKVHYSDHLHQDMVESPRMDELKSDASSFDDIMMRLLQDAAENPSDSSGLTDSEFEFLKIWIHGKIEEMKIQEERELEKKEMLSKWQSLIKEGNSVDWTKPDETKELSSTSENDQVSLNTHDIIKKSQHKEEEKEYDDTSTKYSDPSSIDKEISTRNKSKKLIKGRDSMFYVGQHYVSPEMRTQDEIIADIRSTLTEKRRFLPFQKSSEIVGRNSSLLRRIRARLGELSARKSLLETKRIQKSLKEFEKTLSSIPHGDKTLESQGKGIALLHKISIQRENPFVDLY</sequence>
<accession>A0ABQ5KYY6</accession>
<organism evidence="2 3">
    <name type="scientific">Aduncisulcus paluster</name>
    <dbReference type="NCBI Taxonomy" id="2918883"/>
    <lineage>
        <taxon>Eukaryota</taxon>
        <taxon>Metamonada</taxon>
        <taxon>Carpediemonas-like organisms</taxon>
        <taxon>Aduncisulcus</taxon>
    </lineage>
</organism>
<comment type="caution">
    <text evidence="2">The sequence shown here is derived from an EMBL/GenBank/DDBJ whole genome shotgun (WGS) entry which is preliminary data.</text>
</comment>
<keyword evidence="3" id="KW-1185">Reference proteome</keyword>